<evidence type="ECO:0000313" key="2">
    <source>
        <dbReference type="Proteomes" id="UP000570166"/>
    </source>
</evidence>
<gene>
    <name evidence="1" type="ORF">HZF05_09825</name>
</gene>
<dbReference type="AlphaFoldDB" id="A0A838L8D0"/>
<sequence>MNSTIVATGFRSMPVVFDNMNSAEGQISQLLPPAFDMNRSMTGIPNLYRLYRMNALTGDIRSVENIKAFSDDEAIGRTLDQAGDYRIELWDGGRKLVAISGRNGPGELTISAPTDP</sequence>
<accession>A0A838L8D0</accession>
<name>A0A838L8D0_9SPHN</name>
<dbReference type="Proteomes" id="UP000570166">
    <property type="component" value="Unassembled WGS sequence"/>
</dbReference>
<proteinExistence type="predicted"/>
<protein>
    <submittedName>
        <fullName evidence="1">Uncharacterized protein</fullName>
    </submittedName>
</protein>
<keyword evidence="2" id="KW-1185">Reference proteome</keyword>
<dbReference type="EMBL" id="JACEIB010000006">
    <property type="protein sequence ID" value="MBA2934396.1"/>
    <property type="molecule type" value="Genomic_DNA"/>
</dbReference>
<reference evidence="1 2" key="1">
    <citation type="submission" date="2020-07" db="EMBL/GenBank/DDBJ databases">
        <authorList>
            <person name="Sun Q."/>
        </authorList>
    </citation>
    <scope>NUCLEOTIDE SEQUENCE [LARGE SCALE GENOMIC DNA]</scope>
    <source>
        <strain evidence="1 2">CGMCC 1.13654</strain>
    </source>
</reference>
<organism evidence="1 2">
    <name type="scientific">Sphingomonas chungangi</name>
    <dbReference type="NCBI Taxonomy" id="2683589"/>
    <lineage>
        <taxon>Bacteria</taxon>
        <taxon>Pseudomonadati</taxon>
        <taxon>Pseudomonadota</taxon>
        <taxon>Alphaproteobacteria</taxon>
        <taxon>Sphingomonadales</taxon>
        <taxon>Sphingomonadaceae</taxon>
        <taxon>Sphingomonas</taxon>
    </lineage>
</organism>
<dbReference type="RefSeq" id="WP_160365882.1">
    <property type="nucleotide sequence ID" value="NZ_JACEIB010000006.1"/>
</dbReference>
<evidence type="ECO:0000313" key="1">
    <source>
        <dbReference type="EMBL" id="MBA2934396.1"/>
    </source>
</evidence>
<comment type="caution">
    <text evidence="1">The sequence shown here is derived from an EMBL/GenBank/DDBJ whole genome shotgun (WGS) entry which is preliminary data.</text>
</comment>